<sequence>MIANLLTIILGISVAFVSPSRCEAPQIPLHSSDLRGFDVSRAQAGLNPNFWSCVFRNGYNKVVIRAYQQACGHGGQVDPNFVPAYNAAVAAGFEHIDAYMFPCVGPQPTGVDCKTPGEQVQELIDTININGMDIQRLWFDIEPTTGVCNAWQLGTAENLRVAREWIDVLGTTAREWGIYANRNQWVGMFGSLGADVASDLPLWAVQFDRVPGVSTVTRFFGGWTSAHAKQYWLGTTTPECGGSVDLDSFIN</sequence>
<feature type="signal peptide" evidence="3">
    <location>
        <begin position="1"/>
        <end position="22"/>
    </location>
</feature>
<comment type="caution">
    <text evidence="4">The sequence shown here is derived from an EMBL/GenBank/DDBJ whole genome shotgun (WGS) entry which is preliminary data.</text>
</comment>
<evidence type="ECO:0000256" key="3">
    <source>
        <dbReference type="SAM" id="SignalP"/>
    </source>
</evidence>
<name>A0A8H6CZ31_9HYPO</name>
<proteinExistence type="inferred from homology"/>
<dbReference type="OrthoDB" id="2251794at2759"/>
<dbReference type="PANTHER" id="PTHR23208">
    <property type="entry name" value="LYSOZYME PROTEIN"/>
    <property type="match status" value="1"/>
</dbReference>
<dbReference type="EMBL" id="JAAOAN010001063">
    <property type="protein sequence ID" value="KAF5697182.1"/>
    <property type="molecule type" value="Genomic_DNA"/>
</dbReference>
<feature type="chain" id="PRO_5034791165" evidence="3">
    <location>
        <begin position="23"/>
        <end position="251"/>
    </location>
</feature>
<dbReference type="PROSITE" id="PS51904">
    <property type="entry name" value="GLYCOSYL_HYDROL_F25_2"/>
    <property type="match status" value="1"/>
</dbReference>
<dbReference type="GO" id="GO:0003796">
    <property type="term" value="F:lysozyme activity"/>
    <property type="evidence" value="ECO:0007669"/>
    <property type="project" value="InterPro"/>
</dbReference>
<dbReference type="GO" id="GO:0007165">
    <property type="term" value="P:signal transduction"/>
    <property type="evidence" value="ECO:0007669"/>
    <property type="project" value="TreeGrafter"/>
</dbReference>
<dbReference type="Proteomes" id="UP000544331">
    <property type="component" value="Unassembled WGS sequence"/>
</dbReference>
<accession>A0A8H6CZ31</accession>
<dbReference type="InterPro" id="IPR017853">
    <property type="entry name" value="GH"/>
</dbReference>
<organism evidence="4 5">
    <name type="scientific">Fusarium mundagurra</name>
    <dbReference type="NCBI Taxonomy" id="1567541"/>
    <lineage>
        <taxon>Eukaryota</taxon>
        <taxon>Fungi</taxon>
        <taxon>Dikarya</taxon>
        <taxon>Ascomycota</taxon>
        <taxon>Pezizomycotina</taxon>
        <taxon>Sordariomycetes</taxon>
        <taxon>Hypocreomycetidae</taxon>
        <taxon>Hypocreales</taxon>
        <taxon>Nectriaceae</taxon>
        <taxon>Fusarium</taxon>
        <taxon>Fusarium fujikuroi species complex</taxon>
    </lineage>
</organism>
<gene>
    <name evidence="4" type="ORF">FMUND_15501</name>
</gene>
<dbReference type="InterPro" id="IPR051595">
    <property type="entry name" value="GH25_Enzymes"/>
</dbReference>
<evidence type="ECO:0000256" key="1">
    <source>
        <dbReference type="ARBA" id="ARBA00010646"/>
    </source>
</evidence>
<dbReference type="AlphaFoldDB" id="A0A8H6CZ31"/>
<dbReference type="Gene3D" id="3.20.20.80">
    <property type="entry name" value="Glycosidases"/>
    <property type="match status" value="1"/>
</dbReference>
<dbReference type="SUPFAM" id="SSF51445">
    <property type="entry name" value="(Trans)glycosidases"/>
    <property type="match status" value="1"/>
</dbReference>
<dbReference type="GO" id="GO:0016998">
    <property type="term" value="P:cell wall macromolecule catabolic process"/>
    <property type="evidence" value="ECO:0007669"/>
    <property type="project" value="InterPro"/>
</dbReference>
<evidence type="ECO:0000256" key="2">
    <source>
        <dbReference type="ARBA" id="ARBA00022729"/>
    </source>
</evidence>
<protein>
    <submittedName>
        <fullName evidence="4">Glycoside hydrolase family 25</fullName>
    </submittedName>
</protein>
<evidence type="ECO:0000313" key="5">
    <source>
        <dbReference type="Proteomes" id="UP000544331"/>
    </source>
</evidence>
<reference evidence="4 5" key="1">
    <citation type="submission" date="2020-05" db="EMBL/GenBank/DDBJ databases">
        <title>Identification and distribution of gene clusters putatively required for synthesis of sphingolipid metabolism inhibitors in phylogenetically diverse species of the filamentous fungus Fusarium.</title>
        <authorList>
            <person name="Kim H.-S."/>
            <person name="Busman M."/>
            <person name="Brown D.W."/>
            <person name="Divon H."/>
            <person name="Uhlig S."/>
            <person name="Proctor R.H."/>
        </authorList>
    </citation>
    <scope>NUCLEOTIDE SEQUENCE [LARGE SCALE GENOMIC DNA]</scope>
    <source>
        <strain evidence="4 5">NRRL 66235</strain>
    </source>
</reference>
<dbReference type="GO" id="GO:0009253">
    <property type="term" value="P:peptidoglycan catabolic process"/>
    <property type="evidence" value="ECO:0007669"/>
    <property type="project" value="InterPro"/>
</dbReference>
<keyword evidence="5" id="KW-1185">Reference proteome</keyword>
<dbReference type="InterPro" id="IPR002053">
    <property type="entry name" value="Glyco_hydro_25"/>
</dbReference>
<keyword evidence="4" id="KW-0378">Hydrolase</keyword>
<dbReference type="PANTHER" id="PTHR23208:SF36">
    <property type="entry name" value="LYSOZYME-RELATED"/>
    <property type="match status" value="1"/>
</dbReference>
<keyword evidence="2 3" id="KW-0732">Signal</keyword>
<comment type="similarity">
    <text evidence="1">Belongs to the glycosyl hydrolase 25 family.</text>
</comment>
<evidence type="ECO:0000313" key="4">
    <source>
        <dbReference type="EMBL" id="KAF5697182.1"/>
    </source>
</evidence>